<dbReference type="InterPro" id="IPR011009">
    <property type="entry name" value="Kinase-like_dom_sf"/>
</dbReference>
<sequence length="729" mass="80218">MSYCINPQCPSPEDGIDPRDTVCPHCGSDLVFQNRYRINRLLGSGGFGKTFEALDGRELKVIKVLFKNHPKAVTLFQQEAKVLSRLEHPGIPKVKPDGYFTYTPPDSEEPVHCLVMEKIEGLNLVEWLEQRNNKPIDKKQTVEWLEQLVEILEQVHQQHYFHRDIKPQNIMRRPNGQLVLIDFGTAREVTGTYLNKVGGGQNVTEIISAGYSPPEQINGKAVPQSDFYALGRTFVYLMTGKKPTEFPENPRTGKLLWREGAPQIPDALGDVIDYLMAPFPGNRPQHAQMILNCLAEAEPAIASTKSTLTLSFQRKPKTPSAGESSKTRQRGSQSGFSRNNSSGTTSRNTSHSGNTSSTSHSGRTQSPHSRPSPQRSLPQLPRLPQLHISWQPLVALCVALAALSQGYGYWRYGLFPAMPWDLVLAIPSSSFLETLIARHAGEVEALAIVPDGTLLISGHNQDLDLIATRNNIVLQTRSVHESSIRAILTTPDGNSLITASDDASIRIWDLRTAIRRFTLSGHEGPINALALSENGQVLVSASDDGTLRVWDVNQGRIQRTLSGHEGPVNALALSPDGRILVSGGQDESLHIWDMERGVLIRSLTGHQGPITAVALSPDGASIASAAEGDQVRLWNVFPGAELFRLNNTEVNVNQLAFTADETYVVGAGRELHFWNLDSGDREYSFRGHSQDISSFVLTPNGYQVITASHDGTIKRWTLPTQNDAARDGS</sequence>
<dbReference type="GO" id="GO:0016301">
    <property type="term" value="F:kinase activity"/>
    <property type="evidence" value="ECO:0007669"/>
    <property type="project" value="UniProtKB-KW"/>
</dbReference>
<evidence type="ECO:0000313" key="6">
    <source>
        <dbReference type="EMBL" id="USR93019.1"/>
    </source>
</evidence>
<dbReference type="SUPFAM" id="SSF56112">
    <property type="entry name" value="Protein kinase-like (PK-like)"/>
    <property type="match status" value="1"/>
</dbReference>
<dbReference type="PROSITE" id="PS50082">
    <property type="entry name" value="WD_REPEATS_2"/>
    <property type="match status" value="5"/>
</dbReference>
<feature type="compositionally biased region" description="Low complexity" evidence="4">
    <location>
        <begin position="337"/>
        <end position="379"/>
    </location>
</feature>
<dbReference type="Gene3D" id="3.30.200.20">
    <property type="entry name" value="Phosphorylase Kinase, domain 1"/>
    <property type="match status" value="1"/>
</dbReference>
<dbReference type="PRINTS" id="PR00320">
    <property type="entry name" value="GPROTEINBRPT"/>
</dbReference>
<evidence type="ECO:0000313" key="7">
    <source>
        <dbReference type="Proteomes" id="UP001056708"/>
    </source>
</evidence>
<feature type="repeat" description="WD" evidence="3">
    <location>
        <begin position="561"/>
        <end position="602"/>
    </location>
</feature>
<keyword evidence="2" id="KW-0677">Repeat</keyword>
<keyword evidence="6" id="KW-0418">Kinase</keyword>
<dbReference type="Pfam" id="PF00069">
    <property type="entry name" value="Pkinase"/>
    <property type="match status" value="1"/>
</dbReference>
<dbReference type="SUPFAM" id="SSF50978">
    <property type="entry name" value="WD40 repeat-like"/>
    <property type="match status" value="1"/>
</dbReference>
<name>A0ABY5AUV9_9CYAN</name>
<dbReference type="Gene3D" id="2.130.10.10">
    <property type="entry name" value="YVTN repeat-like/Quinoprotein amine dehydrogenase"/>
    <property type="match status" value="3"/>
</dbReference>
<dbReference type="Proteomes" id="UP001056708">
    <property type="component" value="Chromosome"/>
</dbReference>
<organism evidence="6 7">
    <name type="scientific">Phormidium yuhuli AB48</name>
    <dbReference type="NCBI Taxonomy" id="2940671"/>
    <lineage>
        <taxon>Bacteria</taxon>
        <taxon>Bacillati</taxon>
        <taxon>Cyanobacteriota</taxon>
        <taxon>Cyanophyceae</taxon>
        <taxon>Oscillatoriophycideae</taxon>
        <taxon>Oscillatoriales</taxon>
        <taxon>Oscillatoriaceae</taxon>
        <taxon>Phormidium</taxon>
        <taxon>Phormidium yuhuli</taxon>
    </lineage>
</organism>
<dbReference type="InterPro" id="IPR001680">
    <property type="entry name" value="WD40_rpt"/>
</dbReference>
<evidence type="ECO:0000256" key="4">
    <source>
        <dbReference type="SAM" id="MobiDB-lite"/>
    </source>
</evidence>
<feature type="repeat" description="WD" evidence="3">
    <location>
        <begin position="685"/>
        <end position="726"/>
    </location>
</feature>
<feature type="domain" description="Protein kinase" evidence="5">
    <location>
        <begin position="36"/>
        <end position="301"/>
    </location>
</feature>
<dbReference type="Gene3D" id="1.10.510.10">
    <property type="entry name" value="Transferase(Phosphotransferase) domain 1"/>
    <property type="match status" value="1"/>
</dbReference>
<keyword evidence="6" id="KW-0808">Transferase</keyword>
<dbReference type="InterPro" id="IPR020472">
    <property type="entry name" value="WD40_PAC1"/>
</dbReference>
<dbReference type="PANTHER" id="PTHR19879:SF9">
    <property type="entry name" value="TRANSCRIPTION INITIATION FACTOR TFIID SUBUNIT 5"/>
    <property type="match status" value="1"/>
</dbReference>
<feature type="repeat" description="WD" evidence="3">
    <location>
        <begin position="603"/>
        <end position="636"/>
    </location>
</feature>
<dbReference type="PROSITE" id="PS00678">
    <property type="entry name" value="WD_REPEATS_1"/>
    <property type="match status" value="3"/>
</dbReference>
<accession>A0ABY5AUV9</accession>
<dbReference type="RefSeq" id="WP_252665193.1">
    <property type="nucleotide sequence ID" value="NZ_CP098611.1"/>
</dbReference>
<feature type="region of interest" description="Disordered" evidence="4">
    <location>
        <begin position="307"/>
        <end position="379"/>
    </location>
</feature>
<dbReference type="InterPro" id="IPR019775">
    <property type="entry name" value="WD40_repeat_CS"/>
</dbReference>
<dbReference type="NCBIfam" id="NF045510">
    <property type="entry name" value="4Cys_prefix_kin"/>
    <property type="match status" value="1"/>
</dbReference>
<gene>
    <name evidence="6" type="ORF">NEA10_09990</name>
</gene>
<evidence type="ECO:0000256" key="1">
    <source>
        <dbReference type="ARBA" id="ARBA00022574"/>
    </source>
</evidence>
<feature type="repeat" description="WD" evidence="3">
    <location>
        <begin position="519"/>
        <end position="560"/>
    </location>
</feature>
<dbReference type="CDD" id="cd14014">
    <property type="entry name" value="STKc_PknB_like"/>
    <property type="match status" value="1"/>
</dbReference>
<dbReference type="PROSITE" id="PS50011">
    <property type="entry name" value="PROTEIN_KINASE_DOM"/>
    <property type="match status" value="1"/>
</dbReference>
<keyword evidence="1 3" id="KW-0853">WD repeat</keyword>
<dbReference type="Pfam" id="PF00400">
    <property type="entry name" value="WD40"/>
    <property type="match status" value="5"/>
</dbReference>
<feature type="repeat" description="WD" evidence="3">
    <location>
        <begin position="477"/>
        <end position="518"/>
    </location>
</feature>
<evidence type="ECO:0000256" key="2">
    <source>
        <dbReference type="ARBA" id="ARBA00022737"/>
    </source>
</evidence>
<dbReference type="EMBL" id="CP098611">
    <property type="protein sequence ID" value="USR93019.1"/>
    <property type="molecule type" value="Genomic_DNA"/>
</dbReference>
<evidence type="ECO:0000256" key="3">
    <source>
        <dbReference type="PROSITE-ProRule" id="PRU00221"/>
    </source>
</evidence>
<dbReference type="PROSITE" id="PS50294">
    <property type="entry name" value="WD_REPEATS_REGION"/>
    <property type="match status" value="5"/>
</dbReference>
<keyword evidence="7" id="KW-1185">Reference proteome</keyword>
<dbReference type="CDD" id="cd00200">
    <property type="entry name" value="WD40"/>
    <property type="match status" value="1"/>
</dbReference>
<reference evidence="6" key="1">
    <citation type="submission" date="2022-06" db="EMBL/GenBank/DDBJ databases">
        <title>Genome sequence of Phormidium yuhuli AB48 isolated from an industrial photobioreactor environment.</title>
        <authorList>
            <person name="Qiu Y."/>
            <person name="Noonan A.J.C."/>
            <person name="Dofher K."/>
            <person name="Koch M."/>
            <person name="Kieft B."/>
            <person name="Lin X."/>
            <person name="Ziels R.M."/>
            <person name="Hallam S.J."/>
        </authorList>
    </citation>
    <scope>NUCLEOTIDE SEQUENCE</scope>
    <source>
        <strain evidence="6">AB48</strain>
    </source>
</reference>
<dbReference type="SMART" id="SM00220">
    <property type="entry name" value="S_TKc"/>
    <property type="match status" value="1"/>
</dbReference>
<dbReference type="PANTHER" id="PTHR19879">
    <property type="entry name" value="TRANSCRIPTION INITIATION FACTOR TFIID"/>
    <property type="match status" value="1"/>
</dbReference>
<dbReference type="InterPro" id="IPR036322">
    <property type="entry name" value="WD40_repeat_dom_sf"/>
</dbReference>
<dbReference type="SMART" id="SM00320">
    <property type="entry name" value="WD40"/>
    <property type="match status" value="7"/>
</dbReference>
<protein>
    <submittedName>
        <fullName evidence="6">Protein kinase</fullName>
    </submittedName>
</protein>
<proteinExistence type="predicted"/>
<dbReference type="InterPro" id="IPR000719">
    <property type="entry name" value="Prot_kinase_dom"/>
</dbReference>
<evidence type="ECO:0000259" key="5">
    <source>
        <dbReference type="PROSITE" id="PS50011"/>
    </source>
</evidence>
<dbReference type="InterPro" id="IPR015943">
    <property type="entry name" value="WD40/YVTN_repeat-like_dom_sf"/>
</dbReference>